<reference evidence="2" key="1">
    <citation type="journal article" date="2020" name="Nat. Commun.">
        <title>Genome assembly of wild tea tree DASZ reveals pedigree and selection history of tea varieties.</title>
        <authorList>
            <person name="Zhang W."/>
            <person name="Zhang Y."/>
            <person name="Qiu H."/>
            <person name="Guo Y."/>
            <person name="Wan H."/>
            <person name="Zhang X."/>
            <person name="Scossa F."/>
            <person name="Alseekh S."/>
            <person name="Zhang Q."/>
            <person name="Wang P."/>
            <person name="Xu L."/>
            <person name="Schmidt M.H."/>
            <person name="Jia X."/>
            <person name="Li D."/>
            <person name="Zhu A."/>
            <person name="Guo F."/>
            <person name="Chen W."/>
            <person name="Ni D."/>
            <person name="Usadel B."/>
            <person name="Fernie A.R."/>
            <person name="Wen W."/>
        </authorList>
    </citation>
    <scope>NUCLEOTIDE SEQUENCE [LARGE SCALE GENOMIC DNA]</scope>
    <source>
        <strain evidence="2">cv. G240</strain>
    </source>
</reference>
<sequence>MAREFARSFVAKIAEHLAGALIAEYFVRLLGREFGYVIFHRSYLDKLREEGKKLEEKSGAVQLSVDLGRRNRGIIGPDVQGWLERAKECIDEASEILEDENRGCLNGWCPNLNLRHSLGRKAANKAKEVAHLNQEVPIAVAAAAVVNPLAPITWMRVPNVCVKAPIPAAITGATNSIAFLVCMTKETSHNSSQHIEHMHLVHSEAFCNHFL</sequence>
<dbReference type="Proteomes" id="UP000593564">
    <property type="component" value="Unassembled WGS sequence"/>
</dbReference>
<accession>A0A7J7GAF4</accession>
<comment type="caution">
    <text evidence="1">The sequence shown here is derived from an EMBL/GenBank/DDBJ whole genome shotgun (WGS) entry which is preliminary data.</text>
</comment>
<reference evidence="1 2" key="2">
    <citation type="submission" date="2020-07" db="EMBL/GenBank/DDBJ databases">
        <title>Genome assembly of wild tea tree DASZ reveals pedigree and selection history of tea varieties.</title>
        <authorList>
            <person name="Zhang W."/>
        </authorList>
    </citation>
    <scope>NUCLEOTIDE SEQUENCE [LARGE SCALE GENOMIC DNA]</scope>
    <source>
        <strain evidence="2">cv. G240</strain>
        <tissue evidence="1">Leaf</tissue>
    </source>
</reference>
<gene>
    <name evidence="1" type="ORF">HYC85_025239</name>
</gene>
<protein>
    <submittedName>
        <fullName evidence="1">Uncharacterized protein</fullName>
    </submittedName>
</protein>
<organism evidence="1 2">
    <name type="scientific">Camellia sinensis</name>
    <name type="common">Tea plant</name>
    <name type="synonym">Thea sinensis</name>
    <dbReference type="NCBI Taxonomy" id="4442"/>
    <lineage>
        <taxon>Eukaryota</taxon>
        <taxon>Viridiplantae</taxon>
        <taxon>Streptophyta</taxon>
        <taxon>Embryophyta</taxon>
        <taxon>Tracheophyta</taxon>
        <taxon>Spermatophyta</taxon>
        <taxon>Magnoliopsida</taxon>
        <taxon>eudicotyledons</taxon>
        <taxon>Gunneridae</taxon>
        <taxon>Pentapetalae</taxon>
        <taxon>asterids</taxon>
        <taxon>Ericales</taxon>
        <taxon>Theaceae</taxon>
        <taxon>Camellia</taxon>
    </lineage>
</organism>
<evidence type="ECO:0000313" key="1">
    <source>
        <dbReference type="EMBL" id="KAF5937733.1"/>
    </source>
</evidence>
<name>A0A7J7GAF4_CAMSI</name>
<keyword evidence="2" id="KW-1185">Reference proteome</keyword>
<evidence type="ECO:0000313" key="2">
    <source>
        <dbReference type="Proteomes" id="UP000593564"/>
    </source>
</evidence>
<dbReference type="EMBL" id="JACBKZ010000012">
    <property type="protein sequence ID" value="KAF5937733.1"/>
    <property type="molecule type" value="Genomic_DNA"/>
</dbReference>
<dbReference type="AlphaFoldDB" id="A0A7J7GAF4"/>
<proteinExistence type="predicted"/>